<protein>
    <submittedName>
        <fullName evidence="15">Sporulation transcription factor Spo0A</fullName>
    </submittedName>
</protein>
<keyword evidence="6" id="KW-0749">Sporulation</keyword>
<dbReference type="Proteomes" id="UP000886758">
    <property type="component" value="Unassembled WGS sequence"/>
</dbReference>
<organism evidence="15 16">
    <name type="scientific">Candidatus Pelethenecus faecipullorum</name>
    <dbReference type="NCBI Taxonomy" id="2840900"/>
    <lineage>
        <taxon>Bacteria</taxon>
        <taxon>Bacillati</taxon>
        <taxon>Mycoplasmatota</taxon>
        <taxon>Mollicutes</taxon>
        <taxon>Candidatus Pelethenecus</taxon>
    </lineage>
</organism>
<keyword evidence="9" id="KW-0238">DNA-binding</keyword>
<keyword evidence="11" id="KW-0804">Transcription</keyword>
<feature type="binding site" evidence="12">
    <location>
        <position position="9"/>
    </location>
    <ligand>
        <name>Ca(2+)</name>
        <dbReference type="ChEBI" id="CHEBI:29108"/>
    </ligand>
</feature>
<dbReference type="PANTHER" id="PTHR44591:SF3">
    <property type="entry name" value="RESPONSE REGULATORY DOMAIN-CONTAINING PROTEIN"/>
    <property type="match status" value="1"/>
</dbReference>
<keyword evidence="12" id="KW-0479">Metal-binding</keyword>
<evidence type="ECO:0000256" key="4">
    <source>
        <dbReference type="ARBA" id="ARBA00022553"/>
    </source>
</evidence>
<feature type="binding site" evidence="12">
    <location>
        <position position="54"/>
    </location>
    <ligand>
        <name>Ca(2+)</name>
        <dbReference type="ChEBI" id="CHEBI:29108"/>
    </ligand>
</feature>
<comment type="cofactor">
    <cofactor evidence="12">
        <name>Ca(2+)</name>
        <dbReference type="ChEBI" id="CHEBI:29108"/>
    </cofactor>
    <text evidence="12">Binds 1 Ca(2+) ion per subunit.</text>
</comment>
<name>A0A9D1GQE7_9MOLU</name>
<dbReference type="Pfam" id="PF00072">
    <property type="entry name" value="Response_reg"/>
    <property type="match status" value="1"/>
</dbReference>
<dbReference type="SUPFAM" id="SSF46894">
    <property type="entry name" value="C-terminal effector domain of the bipartite response regulators"/>
    <property type="match status" value="1"/>
</dbReference>
<dbReference type="GO" id="GO:0000160">
    <property type="term" value="P:phosphorelay signal transduction system"/>
    <property type="evidence" value="ECO:0007669"/>
    <property type="project" value="UniProtKB-KW"/>
</dbReference>
<keyword evidence="3" id="KW-0678">Repressor</keyword>
<gene>
    <name evidence="15" type="primary">spo0A</name>
    <name evidence="15" type="ORF">IAD46_02610</name>
</gene>
<dbReference type="EMBL" id="DVLF01000083">
    <property type="protein sequence ID" value="HIT49899.1"/>
    <property type="molecule type" value="Genomic_DNA"/>
</dbReference>
<evidence type="ECO:0000256" key="5">
    <source>
        <dbReference type="ARBA" id="ARBA00022837"/>
    </source>
</evidence>
<accession>A0A9D1GQE7</accession>
<evidence type="ECO:0000256" key="1">
    <source>
        <dbReference type="ARBA" id="ARBA00004496"/>
    </source>
</evidence>
<evidence type="ECO:0000256" key="12">
    <source>
        <dbReference type="PIRSR" id="PIRSR002937-1"/>
    </source>
</evidence>
<feature type="modified residue" description="4-aspartylphosphate" evidence="13">
    <location>
        <position position="54"/>
    </location>
</feature>
<dbReference type="InterPro" id="IPR050595">
    <property type="entry name" value="Bact_response_regulator"/>
</dbReference>
<comment type="subcellular location">
    <subcellularLocation>
        <location evidence="1">Cytoplasm</location>
    </subcellularLocation>
</comment>
<keyword evidence="4 13" id="KW-0597">Phosphoprotein</keyword>
<sequence>MAKIIIADDNKELLCMISEFLKMQPNMQVAKTFMGGKELLQYLENDTADILLLDVFMPDLDGINTLNEINHNSKYHRPKKIVILTAFNTESLMTKTSALGADYFIVKPIDLGNLYKTITNLMNEDANKGTTYNLKEKTTSQPDLDTEITDILHEIGVPAHIKGYLYLRESITMVYNNVDILGGITKILYPTVAKKFKTTSSRVERAIRHSIEVAWNRGNVEAISQIFAYTISYNKSKPTNSEFIAMIADKLRLAHKVVY</sequence>
<dbReference type="InterPro" id="IPR016032">
    <property type="entry name" value="Sig_transdc_resp-reg_C-effctor"/>
</dbReference>
<keyword evidence="7" id="KW-0902">Two-component regulatory system</keyword>
<evidence type="ECO:0000259" key="14">
    <source>
        <dbReference type="PROSITE" id="PS50110"/>
    </source>
</evidence>
<dbReference type="GO" id="GO:0042173">
    <property type="term" value="P:regulation of sporulation resulting in formation of a cellular spore"/>
    <property type="evidence" value="ECO:0007669"/>
    <property type="project" value="InterPro"/>
</dbReference>
<dbReference type="InterPro" id="IPR014879">
    <property type="entry name" value="Spo0A_C"/>
</dbReference>
<dbReference type="GO" id="GO:0005737">
    <property type="term" value="C:cytoplasm"/>
    <property type="evidence" value="ECO:0007669"/>
    <property type="project" value="UniProtKB-SubCell"/>
</dbReference>
<dbReference type="InterPro" id="IPR001789">
    <property type="entry name" value="Sig_transdc_resp-reg_receiver"/>
</dbReference>
<dbReference type="InterPro" id="IPR011006">
    <property type="entry name" value="CheY-like_superfamily"/>
</dbReference>
<dbReference type="InterPro" id="IPR036388">
    <property type="entry name" value="WH-like_DNA-bd_sf"/>
</dbReference>
<reference evidence="15" key="2">
    <citation type="journal article" date="2021" name="PeerJ">
        <title>Extensive microbial diversity within the chicken gut microbiome revealed by metagenomics and culture.</title>
        <authorList>
            <person name="Gilroy R."/>
            <person name="Ravi A."/>
            <person name="Getino M."/>
            <person name="Pursley I."/>
            <person name="Horton D.L."/>
            <person name="Alikhan N.F."/>
            <person name="Baker D."/>
            <person name="Gharbi K."/>
            <person name="Hall N."/>
            <person name="Watson M."/>
            <person name="Adriaenssens E.M."/>
            <person name="Foster-Nyarko E."/>
            <person name="Jarju S."/>
            <person name="Secka A."/>
            <person name="Antonio M."/>
            <person name="Oren A."/>
            <person name="Chaudhuri R.R."/>
            <person name="La Ragione R."/>
            <person name="Hildebrand F."/>
            <person name="Pallen M.J."/>
        </authorList>
    </citation>
    <scope>NUCLEOTIDE SEQUENCE</scope>
    <source>
        <strain evidence="15">ChiW17-6978</strain>
    </source>
</reference>
<dbReference type="GO" id="GO:0005509">
    <property type="term" value="F:calcium ion binding"/>
    <property type="evidence" value="ECO:0007669"/>
    <property type="project" value="InterPro"/>
</dbReference>
<evidence type="ECO:0000313" key="15">
    <source>
        <dbReference type="EMBL" id="HIT49899.1"/>
    </source>
</evidence>
<evidence type="ECO:0000256" key="11">
    <source>
        <dbReference type="ARBA" id="ARBA00023163"/>
    </source>
</evidence>
<proteinExistence type="predicted"/>
<keyword evidence="8" id="KW-0805">Transcription regulation</keyword>
<dbReference type="InterPro" id="IPR012052">
    <property type="entry name" value="Spore_0_A"/>
</dbReference>
<evidence type="ECO:0000313" key="16">
    <source>
        <dbReference type="Proteomes" id="UP000886758"/>
    </source>
</evidence>
<dbReference type="NCBIfam" id="TIGR02875">
    <property type="entry name" value="spore_0_A"/>
    <property type="match status" value="1"/>
</dbReference>
<evidence type="ECO:0000256" key="13">
    <source>
        <dbReference type="PROSITE-ProRule" id="PRU00169"/>
    </source>
</evidence>
<evidence type="ECO:0000256" key="2">
    <source>
        <dbReference type="ARBA" id="ARBA00022490"/>
    </source>
</evidence>
<dbReference type="SUPFAM" id="SSF52172">
    <property type="entry name" value="CheY-like"/>
    <property type="match status" value="1"/>
</dbReference>
<dbReference type="PANTHER" id="PTHR44591">
    <property type="entry name" value="STRESS RESPONSE REGULATOR PROTEIN 1"/>
    <property type="match status" value="1"/>
</dbReference>
<dbReference type="PIRSF" id="PIRSF002937">
    <property type="entry name" value="Res_reg_Spo0A"/>
    <property type="match status" value="1"/>
</dbReference>
<evidence type="ECO:0000256" key="10">
    <source>
        <dbReference type="ARBA" id="ARBA00023159"/>
    </source>
</evidence>
<dbReference type="Pfam" id="PF08769">
    <property type="entry name" value="Spo0A_C"/>
    <property type="match status" value="1"/>
</dbReference>
<dbReference type="PROSITE" id="PS50110">
    <property type="entry name" value="RESPONSE_REGULATORY"/>
    <property type="match status" value="1"/>
</dbReference>
<dbReference type="GO" id="GO:0003677">
    <property type="term" value="F:DNA binding"/>
    <property type="evidence" value="ECO:0007669"/>
    <property type="project" value="UniProtKB-KW"/>
</dbReference>
<keyword evidence="2" id="KW-0963">Cytoplasm</keyword>
<dbReference type="Gene3D" id="1.10.10.10">
    <property type="entry name" value="Winged helix-like DNA-binding domain superfamily/Winged helix DNA-binding domain"/>
    <property type="match status" value="1"/>
</dbReference>
<evidence type="ECO:0000256" key="3">
    <source>
        <dbReference type="ARBA" id="ARBA00022491"/>
    </source>
</evidence>
<dbReference type="GO" id="GO:0051606">
    <property type="term" value="P:detection of stimulus"/>
    <property type="evidence" value="ECO:0007669"/>
    <property type="project" value="InterPro"/>
</dbReference>
<dbReference type="GO" id="GO:0003700">
    <property type="term" value="F:DNA-binding transcription factor activity"/>
    <property type="evidence" value="ECO:0007669"/>
    <property type="project" value="InterPro"/>
</dbReference>
<evidence type="ECO:0000256" key="8">
    <source>
        <dbReference type="ARBA" id="ARBA00023015"/>
    </source>
</evidence>
<evidence type="ECO:0000256" key="7">
    <source>
        <dbReference type="ARBA" id="ARBA00023012"/>
    </source>
</evidence>
<dbReference type="GO" id="GO:0030435">
    <property type="term" value="P:sporulation resulting in formation of a cellular spore"/>
    <property type="evidence" value="ECO:0007669"/>
    <property type="project" value="UniProtKB-KW"/>
</dbReference>
<dbReference type="AlphaFoldDB" id="A0A9D1GQE7"/>
<keyword evidence="10" id="KW-0010">Activator</keyword>
<keyword evidence="5 12" id="KW-0106">Calcium</keyword>
<feature type="domain" description="Response regulatory" evidence="14">
    <location>
        <begin position="3"/>
        <end position="122"/>
    </location>
</feature>
<dbReference type="SMART" id="SM00448">
    <property type="entry name" value="REC"/>
    <property type="match status" value="1"/>
</dbReference>
<reference evidence="15" key="1">
    <citation type="submission" date="2020-10" db="EMBL/GenBank/DDBJ databases">
        <authorList>
            <person name="Gilroy R."/>
        </authorList>
    </citation>
    <scope>NUCLEOTIDE SEQUENCE</scope>
    <source>
        <strain evidence="15">ChiW17-6978</strain>
    </source>
</reference>
<feature type="binding site" evidence="12">
    <location>
        <position position="8"/>
    </location>
    <ligand>
        <name>Ca(2+)</name>
        <dbReference type="ChEBI" id="CHEBI:29108"/>
    </ligand>
</feature>
<comment type="caution">
    <text evidence="15">The sequence shown here is derived from an EMBL/GenBank/DDBJ whole genome shotgun (WGS) entry which is preliminary data.</text>
</comment>
<dbReference type="Gene3D" id="3.40.50.2300">
    <property type="match status" value="1"/>
</dbReference>
<evidence type="ECO:0000256" key="6">
    <source>
        <dbReference type="ARBA" id="ARBA00022969"/>
    </source>
</evidence>
<evidence type="ECO:0000256" key="9">
    <source>
        <dbReference type="ARBA" id="ARBA00023125"/>
    </source>
</evidence>